<organism evidence="2 3">
    <name type="scientific">Phytophthora palmivora</name>
    <dbReference type="NCBI Taxonomy" id="4796"/>
    <lineage>
        <taxon>Eukaryota</taxon>
        <taxon>Sar</taxon>
        <taxon>Stramenopiles</taxon>
        <taxon>Oomycota</taxon>
        <taxon>Peronosporomycetes</taxon>
        <taxon>Peronosporales</taxon>
        <taxon>Peronosporaceae</taxon>
        <taxon>Phytophthora</taxon>
    </lineage>
</organism>
<name>A0A2P4XRK2_9STRA</name>
<proteinExistence type="predicted"/>
<keyword evidence="3" id="KW-1185">Reference proteome</keyword>
<sequence length="324" mass="36913">MVNAIRFTVYFATIEQVAIERKATEMASSALNRQTNATTIPEEIEQPGNDSCPMLGEEENPDSNIRPQRILNVRRIDNGALRSRRSLVQRIQSRKNRFIQRVLVVCRLAEPSRDLTFKQAQTSNRAAIDQLTTIRRSLFDHSQSVVNLSTAIGSFTRNSSHPQDHSHDVLTNIAAVGHKIRESALAFSDQAEKSVLVKIDRRITELEDVHSLIEERAKLVLEVEYAQRTLAVENKKGNVNRVAERKQALQAAQFECERSTRLITEQLQYVHPNQDIDVLELFQEILPRGHNLTCVKLCTVKYAQLAEQFFNREVDLIDSEAKSQ</sequence>
<evidence type="ECO:0000313" key="3">
    <source>
        <dbReference type="Proteomes" id="UP000237271"/>
    </source>
</evidence>
<protein>
    <submittedName>
        <fullName evidence="2">Uncharacterized protein</fullName>
    </submittedName>
</protein>
<dbReference type="InterPro" id="IPR027267">
    <property type="entry name" value="AH/BAR_dom_sf"/>
</dbReference>
<dbReference type="Proteomes" id="UP000237271">
    <property type="component" value="Unassembled WGS sequence"/>
</dbReference>
<evidence type="ECO:0000256" key="1">
    <source>
        <dbReference type="SAM" id="MobiDB-lite"/>
    </source>
</evidence>
<dbReference type="Gene3D" id="1.20.1270.60">
    <property type="entry name" value="Arfaptin homology (AH) domain/BAR domain"/>
    <property type="match status" value="1"/>
</dbReference>
<dbReference type="EMBL" id="NCKW01008341">
    <property type="protein sequence ID" value="POM68198.1"/>
    <property type="molecule type" value="Genomic_DNA"/>
</dbReference>
<gene>
    <name evidence="2" type="ORF">PHPALM_15669</name>
</gene>
<evidence type="ECO:0000313" key="2">
    <source>
        <dbReference type="EMBL" id="POM68198.1"/>
    </source>
</evidence>
<feature type="region of interest" description="Disordered" evidence="1">
    <location>
        <begin position="34"/>
        <end position="64"/>
    </location>
</feature>
<dbReference type="OrthoDB" id="112290at2759"/>
<comment type="caution">
    <text evidence="2">The sequence shown here is derived from an EMBL/GenBank/DDBJ whole genome shotgun (WGS) entry which is preliminary data.</text>
</comment>
<accession>A0A2P4XRK2</accession>
<dbReference type="SUPFAM" id="SSF103657">
    <property type="entry name" value="BAR/IMD domain-like"/>
    <property type="match status" value="1"/>
</dbReference>
<reference evidence="2 3" key="1">
    <citation type="journal article" date="2017" name="Genome Biol. Evol.">
        <title>Phytophthora megakarya and P. palmivora, closely related causal agents of cacao black pod rot, underwent increases in genome sizes and gene numbers by different mechanisms.</title>
        <authorList>
            <person name="Ali S.S."/>
            <person name="Shao J."/>
            <person name="Lary D.J."/>
            <person name="Kronmiller B."/>
            <person name="Shen D."/>
            <person name="Strem M.D."/>
            <person name="Amoako-Attah I."/>
            <person name="Akrofi A.Y."/>
            <person name="Begoude B.A."/>
            <person name="Ten Hoopen G.M."/>
            <person name="Coulibaly K."/>
            <person name="Kebe B.I."/>
            <person name="Melnick R.L."/>
            <person name="Guiltinan M.J."/>
            <person name="Tyler B.M."/>
            <person name="Meinhardt L.W."/>
            <person name="Bailey B.A."/>
        </authorList>
    </citation>
    <scope>NUCLEOTIDE SEQUENCE [LARGE SCALE GENOMIC DNA]</scope>
    <source>
        <strain evidence="3">sbr112.9</strain>
    </source>
</reference>
<dbReference type="AlphaFoldDB" id="A0A2P4XRK2"/>